<dbReference type="AlphaFoldDB" id="A0A1F4VE15"/>
<sequence length="110" mass="12460">MPRRVNLQLYEHPDAQRFWLKLRDLAAFLEMEKGDAWGAYVMYFSREGEGFVTVLHPVGDEAVIALVGMHGELRKGGYLLGSADEFMGNIEGLFLPVESVLRFISSVQRI</sequence>
<dbReference type="Proteomes" id="UP000176504">
    <property type="component" value="Unassembled WGS sequence"/>
</dbReference>
<reference evidence="1 2" key="1">
    <citation type="journal article" date="2016" name="Nat. Commun.">
        <title>Thousands of microbial genomes shed light on interconnected biogeochemical processes in an aquifer system.</title>
        <authorList>
            <person name="Anantharaman K."/>
            <person name="Brown C.T."/>
            <person name="Hug L.A."/>
            <person name="Sharon I."/>
            <person name="Castelle C.J."/>
            <person name="Probst A.J."/>
            <person name="Thomas B.C."/>
            <person name="Singh A."/>
            <person name="Wilkins M.J."/>
            <person name="Karaoz U."/>
            <person name="Brodie E.L."/>
            <person name="Williams K.H."/>
            <person name="Hubbard S.S."/>
            <person name="Banfield J.F."/>
        </authorList>
    </citation>
    <scope>NUCLEOTIDE SEQUENCE [LARGE SCALE GENOMIC DNA]</scope>
</reference>
<gene>
    <name evidence="1" type="ORF">A3A78_00855</name>
</gene>
<name>A0A1F4VE15_UNCKA</name>
<evidence type="ECO:0000313" key="2">
    <source>
        <dbReference type="Proteomes" id="UP000176504"/>
    </source>
</evidence>
<proteinExistence type="predicted"/>
<organism evidence="1 2">
    <name type="scientific">candidate division WWE3 bacterium RIFCSPLOWO2_01_FULL_41_18</name>
    <dbReference type="NCBI Taxonomy" id="1802625"/>
    <lineage>
        <taxon>Bacteria</taxon>
        <taxon>Katanobacteria</taxon>
    </lineage>
</organism>
<protein>
    <submittedName>
        <fullName evidence="1">Uncharacterized protein</fullName>
    </submittedName>
</protein>
<comment type="caution">
    <text evidence="1">The sequence shown here is derived from an EMBL/GenBank/DDBJ whole genome shotgun (WGS) entry which is preliminary data.</text>
</comment>
<accession>A0A1F4VE15</accession>
<evidence type="ECO:0000313" key="1">
    <source>
        <dbReference type="EMBL" id="OGC55491.1"/>
    </source>
</evidence>
<dbReference type="EMBL" id="MEVI01000002">
    <property type="protein sequence ID" value="OGC55491.1"/>
    <property type="molecule type" value="Genomic_DNA"/>
</dbReference>